<accession>A0A7Z7LEX0</accession>
<protein>
    <submittedName>
        <fullName evidence="2">ATPase</fullName>
    </submittedName>
</protein>
<dbReference type="InterPro" id="IPR011579">
    <property type="entry name" value="ATPase_dom"/>
</dbReference>
<sequence length="359" mass="40734">MLLDPKPKSKGADLFSRGEELKELLSSLRDNPITVITGIRRVGKSSLMRVAIAETEQDSIMIDVRRIYSDSSGSIGKADLSYAIQGELEKKLRKERIKTLLSKVKGVSFMGNSVTFDWNDVTLSSILEKLNDHPKPFIIAFDEAQYFRYYGNRGGKSIQNLIAWSYDSLANIRFLLTGSEVGLIHDFIGTDDYKNPLHGRYIYELVLKPFSKDTSIEFLKAAFAENKMQVPLEEVIEAQNHLDGIAGHLVQYGLNRLKRSHDEALSETFRTARILFVNELKELEKRSPRYRKALEFIASGATNFTAILRSFQASGDYASKSRVADALRILERSSWVNNEYGRYSIIDRVLAELIRNGDF</sequence>
<feature type="domain" description="ATPase" evidence="1">
    <location>
        <begin position="15"/>
        <end position="251"/>
    </location>
</feature>
<dbReference type="SUPFAM" id="SSF46785">
    <property type="entry name" value="Winged helix' DNA-binding domain"/>
    <property type="match status" value="1"/>
</dbReference>
<evidence type="ECO:0000259" key="1">
    <source>
        <dbReference type="Pfam" id="PF01637"/>
    </source>
</evidence>
<dbReference type="Gene3D" id="3.40.50.300">
    <property type="entry name" value="P-loop containing nucleotide triphosphate hydrolases"/>
    <property type="match status" value="1"/>
</dbReference>
<dbReference type="PANTHER" id="PTHR34301">
    <property type="entry name" value="DNA-BINDING PROTEIN-RELATED"/>
    <property type="match status" value="1"/>
</dbReference>
<dbReference type="AlphaFoldDB" id="A0A7Z7LEX0"/>
<dbReference type="GO" id="GO:0005524">
    <property type="term" value="F:ATP binding"/>
    <property type="evidence" value="ECO:0007669"/>
    <property type="project" value="InterPro"/>
</dbReference>
<dbReference type="Proteomes" id="UP000250796">
    <property type="component" value="Chromosome MESINF"/>
</dbReference>
<dbReference type="KEGG" id="minf:MESINF_0651"/>
<dbReference type="RefSeq" id="WP_169698495.1">
    <property type="nucleotide sequence ID" value="NZ_LS974202.1"/>
</dbReference>
<dbReference type="PANTHER" id="PTHR34301:SF8">
    <property type="entry name" value="ATPASE DOMAIN-CONTAINING PROTEIN"/>
    <property type="match status" value="1"/>
</dbReference>
<name>A0A7Z7LEX0_9BACT</name>
<dbReference type="Pfam" id="PF01637">
    <property type="entry name" value="ATPase_2"/>
    <property type="match status" value="1"/>
</dbReference>
<dbReference type="Gene3D" id="1.10.8.60">
    <property type="match status" value="1"/>
</dbReference>
<keyword evidence="3" id="KW-1185">Reference proteome</keyword>
<evidence type="ECO:0000313" key="2">
    <source>
        <dbReference type="EMBL" id="SSC12100.1"/>
    </source>
</evidence>
<dbReference type="InterPro" id="IPR036390">
    <property type="entry name" value="WH_DNA-bd_sf"/>
</dbReference>
<dbReference type="Gene3D" id="1.10.10.10">
    <property type="entry name" value="Winged helix-like DNA-binding domain superfamily/Winged helix DNA-binding domain"/>
    <property type="match status" value="1"/>
</dbReference>
<reference evidence="2 3" key="1">
    <citation type="submission" date="2017-01" db="EMBL/GenBank/DDBJ databases">
        <authorList>
            <person name="Erauso G."/>
        </authorList>
    </citation>
    <scope>NUCLEOTIDE SEQUENCE [LARGE SCALE GENOMIC DNA]</scope>
    <source>
        <strain evidence="2">MESINF1</strain>
    </source>
</reference>
<proteinExistence type="predicted"/>
<organism evidence="2 3">
    <name type="scientific">Mesotoga infera</name>
    <dbReference type="NCBI Taxonomy" id="1236046"/>
    <lineage>
        <taxon>Bacteria</taxon>
        <taxon>Thermotogati</taxon>
        <taxon>Thermotogota</taxon>
        <taxon>Thermotogae</taxon>
        <taxon>Kosmotogales</taxon>
        <taxon>Kosmotogaceae</taxon>
        <taxon>Mesotoga</taxon>
    </lineage>
</organism>
<dbReference type="SUPFAM" id="SSF52540">
    <property type="entry name" value="P-loop containing nucleoside triphosphate hydrolases"/>
    <property type="match status" value="1"/>
</dbReference>
<evidence type="ECO:0000313" key="3">
    <source>
        <dbReference type="Proteomes" id="UP000250796"/>
    </source>
</evidence>
<dbReference type="EMBL" id="LS974202">
    <property type="protein sequence ID" value="SSC12100.1"/>
    <property type="molecule type" value="Genomic_DNA"/>
</dbReference>
<dbReference type="InterPro" id="IPR036388">
    <property type="entry name" value="WH-like_DNA-bd_sf"/>
</dbReference>
<dbReference type="InterPro" id="IPR027417">
    <property type="entry name" value="P-loop_NTPase"/>
</dbReference>
<gene>
    <name evidence="2" type="ORF">MESINF_0651</name>
</gene>